<protein>
    <submittedName>
        <fullName evidence="2">Uncharacterized protein</fullName>
    </submittedName>
</protein>
<keyword evidence="1" id="KW-0472">Membrane</keyword>
<keyword evidence="1" id="KW-0812">Transmembrane</keyword>
<name>A0A423NF16_9PSED</name>
<organism evidence="2 3">
    <name type="scientific">Pseudomonas moraviensis</name>
    <dbReference type="NCBI Taxonomy" id="321662"/>
    <lineage>
        <taxon>Bacteria</taxon>
        <taxon>Pseudomonadati</taxon>
        <taxon>Pseudomonadota</taxon>
        <taxon>Gammaproteobacteria</taxon>
        <taxon>Pseudomonadales</taxon>
        <taxon>Pseudomonadaceae</taxon>
        <taxon>Pseudomonas</taxon>
    </lineage>
</organism>
<sequence>MEFLYFLLFLLVWGLMWRWVMKNRGSWNLFFGTFAGVLAGFIVALVVLSITLALFPLAPRSPVEPTQSNEAGISSSSPAPVTQTVSRLMPVIASTPDTSDNLVDYVASAPQNEPSPPESALLPNYSERLPSALLERDFKDIMGNDFVVSRRLAGSNANADRSLMAFMMCDPFIKRAMRFAAATSIAGAESASSHRFKDQTYSINGTLTARNMLGDDVPYAYDCSVQQVDGSNPDKAAWRLLGLKLKKVDS</sequence>
<accession>A0A423NF16</accession>
<reference evidence="2 3" key="1">
    <citation type="submission" date="2016-10" db="EMBL/GenBank/DDBJ databases">
        <title>Comparative genome analysis of multiple Pseudomonas spp. focuses on biocontrol and plant growth promoting traits.</title>
        <authorList>
            <person name="Tao X.-Y."/>
            <person name="Taylor C.G."/>
        </authorList>
    </citation>
    <scope>NUCLEOTIDE SEQUENCE [LARGE SCALE GENOMIC DNA]</scope>
    <source>
        <strain evidence="2 3">36B3</strain>
    </source>
</reference>
<evidence type="ECO:0000256" key="1">
    <source>
        <dbReference type="SAM" id="Phobius"/>
    </source>
</evidence>
<feature type="transmembrane region" description="Helical" evidence="1">
    <location>
        <begin position="34"/>
        <end position="55"/>
    </location>
</feature>
<dbReference type="AlphaFoldDB" id="A0A423NF16"/>
<dbReference type="Proteomes" id="UP000284207">
    <property type="component" value="Unassembled WGS sequence"/>
</dbReference>
<evidence type="ECO:0000313" key="2">
    <source>
        <dbReference type="EMBL" id="RON96851.1"/>
    </source>
</evidence>
<evidence type="ECO:0000313" key="3">
    <source>
        <dbReference type="Proteomes" id="UP000284207"/>
    </source>
</evidence>
<dbReference type="RefSeq" id="WP_123420138.1">
    <property type="nucleotide sequence ID" value="NZ_MOCA01000009.1"/>
</dbReference>
<gene>
    <name evidence="2" type="ORF">BK674_25255</name>
</gene>
<keyword evidence="1" id="KW-1133">Transmembrane helix</keyword>
<dbReference type="EMBL" id="MOCA01000009">
    <property type="protein sequence ID" value="RON96851.1"/>
    <property type="molecule type" value="Genomic_DNA"/>
</dbReference>
<proteinExistence type="predicted"/>
<comment type="caution">
    <text evidence="2">The sequence shown here is derived from an EMBL/GenBank/DDBJ whole genome shotgun (WGS) entry which is preliminary data.</text>
</comment>